<evidence type="ECO:0000256" key="2">
    <source>
        <dbReference type="SAM" id="SignalP"/>
    </source>
</evidence>
<proteinExistence type="predicted"/>
<gene>
    <name evidence="3" type="ORF">ILUMI_24838</name>
</gene>
<keyword evidence="2" id="KW-0732">Signal</keyword>
<dbReference type="AlphaFoldDB" id="A0A8K0G0L5"/>
<feature type="signal peptide" evidence="2">
    <location>
        <begin position="1"/>
        <end position="22"/>
    </location>
</feature>
<reference evidence="3" key="1">
    <citation type="submission" date="2019-08" db="EMBL/GenBank/DDBJ databases">
        <title>The genome of the North American firefly Photinus pyralis.</title>
        <authorList>
            <consortium name="Photinus pyralis genome working group"/>
            <person name="Fallon T.R."/>
            <person name="Sander Lower S.E."/>
            <person name="Weng J.-K."/>
        </authorList>
    </citation>
    <scope>NUCLEOTIDE SEQUENCE</scope>
    <source>
        <strain evidence="3">TRF0915ILg1</strain>
        <tissue evidence="3">Whole body</tissue>
    </source>
</reference>
<keyword evidence="4" id="KW-1185">Reference proteome</keyword>
<feature type="chain" id="PRO_5035466509" evidence="2">
    <location>
        <begin position="23"/>
        <end position="186"/>
    </location>
</feature>
<comment type="caution">
    <text evidence="3">The sequence shown here is derived from an EMBL/GenBank/DDBJ whole genome shotgun (WGS) entry which is preliminary data.</text>
</comment>
<accession>A0A8K0G0L5</accession>
<name>A0A8K0G0L5_IGNLU</name>
<evidence type="ECO:0000256" key="1">
    <source>
        <dbReference type="SAM" id="MobiDB-lite"/>
    </source>
</evidence>
<dbReference type="OrthoDB" id="6631087at2759"/>
<evidence type="ECO:0000313" key="3">
    <source>
        <dbReference type="EMBL" id="KAF2881339.1"/>
    </source>
</evidence>
<dbReference type="Proteomes" id="UP000801492">
    <property type="component" value="Unassembled WGS sequence"/>
</dbReference>
<feature type="region of interest" description="Disordered" evidence="1">
    <location>
        <begin position="34"/>
        <end position="117"/>
    </location>
</feature>
<feature type="compositionally biased region" description="Pro residues" evidence="1">
    <location>
        <begin position="57"/>
        <end position="68"/>
    </location>
</feature>
<protein>
    <submittedName>
        <fullName evidence="3">Uncharacterized protein</fullName>
    </submittedName>
</protein>
<sequence>MMMVFKNFVLLVTALFVTLAISEDDSKWVWKSGNRRSEDIKDSSSSANPRYQVFEGGPPPRPGGFRPPPDFDRPSRPIGIHQEPGFPDRPFPDRPLFVPNERPGGIRPPGGFPPGEPLRPHPDEGVLTGPVPSWVKEPPFKNYDRCKCAEKFNCNSPGISYGQCDVGKQYCCFHSKKRWSPRWSFT</sequence>
<evidence type="ECO:0000313" key="4">
    <source>
        <dbReference type="Proteomes" id="UP000801492"/>
    </source>
</evidence>
<dbReference type="EMBL" id="VTPC01090753">
    <property type="protein sequence ID" value="KAF2881339.1"/>
    <property type="molecule type" value="Genomic_DNA"/>
</dbReference>
<organism evidence="3 4">
    <name type="scientific">Ignelater luminosus</name>
    <name type="common">Cucubano</name>
    <name type="synonym">Pyrophorus luminosus</name>
    <dbReference type="NCBI Taxonomy" id="2038154"/>
    <lineage>
        <taxon>Eukaryota</taxon>
        <taxon>Metazoa</taxon>
        <taxon>Ecdysozoa</taxon>
        <taxon>Arthropoda</taxon>
        <taxon>Hexapoda</taxon>
        <taxon>Insecta</taxon>
        <taxon>Pterygota</taxon>
        <taxon>Neoptera</taxon>
        <taxon>Endopterygota</taxon>
        <taxon>Coleoptera</taxon>
        <taxon>Polyphaga</taxon>
        <taxon>Elateriformia</taxon>
        <taxon>Elateroidea</taxon>
        <taxon>Elateridae</taxon>
        <taxon>Agrypninae</taxon>
        <taxon>Pyrophorini</taxon>
        <taxon>Ignelater</taxon>
    </lineage>
</organism>